<dbReference type="EMBL" id="JBFNQD010000001">
    <property type="protein sequence ID" value="MEW9304749.1"/>
    <property type="molecule type" value="Genomic_DNA"/>
</dbReference>
<comment type="similarity">
    <text evidence="1">Belongs to the ner transcriptional regulatory family.</text>
</comment>
<organism evidence="7 8">
    <name type="scientific">Labrys neptuniae</name>
    <dbReference type="NCBI Taxonomy" id="376174"/>
    <lineage>
        <taxon>Bacteria</taxon>
        <taxon>Pseudomonadati</taxon>
        <taxon>Pseudomonadota</taxon>
        <taxon>Alphaproteobacteria</taxon>
        <taxon>Hyphomicrobiales</taxon>
        <taxon>Xanthobacteraceae</taxon>
        <taxon>Labrys</taxon>
    </lineage>
</organism>
<evidence type="ECO:0000256" key="5">
    <source>
        <dbReference type="SAM" id="MobiDB-lite"/>
    </source>
</evidence>
<feature type="domain" description="Ner winged helix-turn-helix DNA-binding" evidence="6">
    <location>
        <begin position="1"/>
        <end position="64"/>
    </location>
</feature>
<evidence type="ECO:0000259" key="6">
    <source>
        <dbReference type="Pfam" id="PF13693"/>
    </source>
</evidence>
<reference evidence="7 8" key="1">
    <citation type="submission" date="2024-07" db="EMBL/GenBank/DDBJ databases">
        <title>Description of Labrys sedimenti sp. nov., isolated from a diclofenac-degrading enrichment culture.</title>
        <authorList>
            <person name="Tancsics A."/>
            <person name="Csepanyi A."/>
        </authorList>
    </citation>
    <scope>NUCLEOTIDE SEQUENCE [LARGE SCALE GENOMIC DNA]</scope>
    <source>
        <strain evidence="7 8">LMG 23578</strain>
    </source>
</reference>
<proteinExistence type="inferred from homology"/>
<sequence>MDRHDILAAVRRTGQTLRTVATAAGLSPGACSKALSTPFPAAERAIAECIGKPLHLLFPERYRRGPAGTSIRLVERNEPSTAQLRRNSPNRKAA</sequence>
<dbReference type="Gene3D" id="1.10.260.40">
    <property type="entry name" value="lambda repressor-like DNA-binding domains"/>
    <property type="match status" value="1"/>
</dbReference>
<dbReference type="InterPro" id="IPR038722">
    <property type="entry name" value="Ner_HTH_dom"/>
</dbReference>
<dbReference type="Proteomes" id="UP001555786">
    <property type="component" value="Unassembled WGS sequence"/>
</dbReference>
<evidence type="ECO:0000256" key="1">
    <source>
        <dbReference type="ARBA" id="ARBA00006157"/>
    </source>
</evidence>
<evidence type="ECO:0000313" key="8">
    <source>
        <dbReference type="Proteomes" id="UP001555786"/>
    </source>
</evidence>
<evidence type="ECO:0000313" key="7">
    <source>
        <dbReference type="EMBL" id="MEW9304749.1"/>
    </source>
</evidence>
<dbReference type="Pfam" id="PF13693">
    <property type="entry name" value="HTH_35"/>
    <property type="match status" value="1"/>
</dbReference>
<protein>
    <submittedName>
        <fullName evidence="7">Helix-turn-helix domain-containing protein</fullName>
    </submittedName>
</protein>
<evidence type="ECO:0000256" key="3">
    <source>
        <dbReference type="ARBA" id="ARBA00023125"/>
    </source>
</evidence>
<gene>
    <name evidence="7" type="ORF">ABXS05_04325</name>
</gene>
<feature type="region of interest" description="Disordered" evidence="5">
    <location>
        <begin position="69"/>
        <end position="94"/>
    </location>
</feature>
<evidence type="ECO:0000256" key="2">
    <source>
        <dbReference type="ARBA" id="ARBA00023015"/>
    </source>
</evidence>
<dbReference type="RefSeq" id="WP_367623055.1">
    <property type="nucleotide sequence ID" value="NZ_JBFNQD010000001.1"/>
</dbReference>
<keyword evidence="2" id="KW-0805">Transcription regulation</keyword>
<accession>A0ABV3PGK3</accession>
<dbReference type="InterPro" id="IPR010982">
    <property type="entry name" value="Lambda_DNA-bd_dom_sf"/>
</dbReference>
<evidence type="ECO:0000256" key="4">
    <source>
        <dbReference type="ARBA" id="ARBA00023163"/>
    </source>
</evidence>
<dbReference type="SUPFAM" id="SSF47413">
    <property type="entry name" value="lambda repressor-like DNA-binding domains"/>
    <property type="match status" value="1"/>
</dbReference>
<comment type="caution">
    <text evidence="7">The sequence shown here is derived from an EMBL/GenBank/DDBJ whole genome shotgun (WGS) entry which is preliminary data.</text>
</comment>
<keyword evidence="8" id="KW-1185">Reference proteome</keyword>
<keyword evidence="4" id="KW-0804">Transcription</keyword>
<keyword evidence="3" id="KW-0238">DNA-binding</keyword>
<name>A0ABV3PGK3_9HYPH</name>